<dbReference type="RefSeq" id="WP_046558897.1">
    <property type="nucleotide sequence ID" value="NZ_LAHO01000019.1"/>
</dbReference>
<organism evidence="3 4">
    <name type="scientific">Arsukibacterium ikkense</name>
    <dbReference type="NCBI Taxonomy" id="336831"/>
    <lineage>
        <taxon>Bacteria</taxon>
        <taxon>Pseudomonadati</taxon>
        <taxon>Pseudomonadota</taxon>
        <taxon>Gammaproteobacteria</taxon>
        <taxon>Chromatiales</taxon>
        <taxon>Chromatiaceae</taxon>
        <taxon>Arsukibacterium</taxon>
    </lineage>
</organism>
<proteinExistence type="predicted"/>
<evidence type="ECO:0000259" key="2">
    <source>
        <dbReference type="Pfam" id="PF10099"/>
    </source>
</evidence>
<keyword evidence="1" id="KW-0472">Membrane</keyword>
<feature type="domain" description="Anti-sigma K factor RskA C-terminal" evidence="2">
    <location>
        <begin position="94"/>
        <end position="215"/>
    </location>
</feature>
<keyword evidence="1" id="KW-1133">Transmembrane helix</keyword>
<dbReference type="AlphaFoldDB" id="A0A0M2V3C6"/>
<feature type="transmembrane region" description="Helical" evidence="1">
    <location>
        <begin position="90"/>
        <end position="111"/>
    </location>
</feature>
<name>A0A0M2V3C6_9GAMM</name>
<dbReference type="InterPro" id="IPR051474">
    <property type="entry name" value="Anti-sigma-K/W_factor"/>
</dbReference>
<protein>
    <recommendedName>
        <fullName evidence="2">Anti-sigma K factor RskA C-terminal domain-containing protein</fullName>
    </recommendedName>
</protein>
<evidence type="ECO:0000313" key="4">
    <source>
        <dbReference type="Proteomes" id="UP000034228"/>
    </source>
</evidence>
<evidence type="ECO:0000313" key="3">
    <source>
        <dbReference type="EMBL" id="KKO44135.1"/>
    </source>
</evidence>
<dbReference type="GO" id="GO:0005886">
    <property type="term" value="C:plasma membrane"/>
    <property type="evidence" value="ECO:0007669"/>
    <property type="project" value="InterPro"/>
</dbReference>
<dbReference type="EMBL" id="LAHO01000019">
    <property type="protein sequence ID" value="KKO44135.1"/>
    <property type="molecule type" value="Genomic_DNA"/>
</dbReference>
<dbReference type="GO" id="GO:0016989">
    <property type="term" value="F:sigma factor antagonist activity"/>
    <property type="evidence" value="ECO:0007669"/>
    <property type="project" value="TreeGrafter"/>
</dbReference>
<dbReference type="OrthoDB" id="5298046at2"/>
<keyword evidence="4" id="KW-1185">Reference proteome</keyword>
<dbReference type="PANTHER" id="PTHR37461:SF1">
    <property type="entry name" value="ANTI-SIGMA-K FACTOR RSKA"/>
    <property type="match status" value="1"/>
</dbReference>
<dbReference type="GO" id="GO:0006417">
    <property type="term" value="P:regulation of translation"/>
    <property type="evidence" value="ECO:0007669"/>
    <property type="project" value="TreeGrafter"/>
</dbReference>
<keyword evidence="1" id="KW-0812">Transmembrane</keyword>
<reference evidence="3 4" key="1">
    <citation type="submission" date="2015-03" db="EMBL/GenBank/DDBJ databases">
        <title>Draft genome sequences of two protease-producing strains of Arsukibacterium isolated from two cold and alkaline environments.</title>
        <authorList>
            <person name="Lylloff J.E."/>
            <person name="Skov L.B."/>
            <person name="Jepsen M."/>
            <person name="Hallin P.F."/>
            <person name="Sorensen S.J."/>
            <person name="Stougaard P."/>
            <person name="Glaring M.A."/>
        </authorList>
    </citation>
    <scope>NUCLEOTIDE SEQUENCE [LARGE SCALE GENOMIC DNA]</scope>
    <source>
        <strain evidence="3 4">GCM72</strain>
    </source>
</reference>
<accession>A0A0M2V3C6</accession>
<dbReference type="PANTHER" id="PTHR37461">
    <property type="entry name" value="ANTI-SIGMA-K FACTOR RSKA"/>
    <property type="match status" value="1"/>
</dbReference>
<dbReference type="PATRIC" id="fig|336831.14.peg.1874"/>
<evidence type="ECO:0000256" key="1">
    <source>
        <dbReference type="SAM" id="Phobius"/>
    </source>
</evidence>
<sequence length="224" mass="24613">MNYLQQQRLDALAVNYVLGGMRGRARLRFQKLISTESQVRTTVWHWEQHLNPLAESLPATSPRSEVWQKIQRRLGWLAPEQAVSRNVRPFWLSLATAASLLLAVVLLQPMLTAPVKTEVAIIQTSDAKALWLVSRQQQQLVFKATAAVSAAAENDYQLWMLPADGQPPISLGLLPQQGESTVQWPQAARGIDIAALAVSFEPLGGSPTGQPTGTVLFTAEIMAI</sequence>
<comment type="caution">
    <text evidence="3">The sequence shown here is derived from an EMBL/GenBank/DDBJ whole genome shotgun (WGS) entry which is preliminary data.</text>
</comment>
<dbReference type="InterPro" id="IPR018764">
    <property type="entry name" value="RskA_C"/>
</dbReference>
<dbReference type="STRING" id="336831.WG68_16855"/>
<gene>
    <name evidence="3" type="ORF">WG68_16855</name>
</gene>
<dbReference type="Proteomes" id="UP000034228">
    <property type="component" value="Unassembled WGS sequence"/>
</dbReference>
<dbReference type="Pfam" id="PF10099">
    <property type="entry name" value="RskA_C"/>
    <property type="match status" value="1"/>
</dbReference>